<dbReference type="GO" id="GO:0006508">
    <property type="term" value="P:proteolysis"/>
    <property type="evidence" value="ECO:0007669"/>
    <property type="project" value="UniProtKB-KW"/>
</dbReference>
<feature type="chain" id="PRO_5047114429" evidence="7">
    <location>
        <begin position="20"/>
        <end position="266"/>
    </location>
</feature>
<dbReference type="PRINTS" id="PR00723">
    <property type="entry name" value="SUBTILISIN"/>
</dbReference>
<dbReference type="Gene3D" id="3.40.50.200">
    <property type="entry name" value="Peptidase S8/S53 domain"/>
    <property type="match status" value="1"/>
</dbReference>
<dbReference type="Pfam" id="PF00082">
    <property type="entry name" value="Peptidase_S8"/>
    <property type="match status" value="1"/>
</dbReference>
<feature type="domain" description="Peptidase S8/S53" evidence="8">
    <location>
        <begin position="55"/>
        <end position="266"/>
    </location>
</feature>
<dbReference type="GO" id="GO:0008233">
    <property type="term" value="F:peptidase activity"/>
    <property type="evidence" value="ECO:0007669"/>
    <property type="project" value="UniProtKB-KW"/>
</dbReference>
<keyword evidence="10" id="KW-1185">Reference proteome</keyword>
<evidence type="ECO:0000256" key="1">
    <source>
        <dbReference type="ARBA" id="ARBA00011073"/>
    </source>
</evidence>
<feature type="region of interest" description="Disordered" evidence="6">
    <location>
        <begin position="79"/>
        <end position="98"/>
    </location>
</feature>
<name>A0ABY2DCK6_9ACTN</name>
<feature type="active site" description="Charge relay system" evidence="5">
    <location>
        <position position="253"/>
    </location>
</feature>
<dbReference type="InterPro" id="IPR000209">
    <property type="entry name" value="Peptidase_S8/S53_dom"/>
</dbReference>
<evidence type="ECO:0000256" key="6">
    <source>
        <dbReference type="SAM" id="MobiDB-lite"/>
    </source>
</evidence>
<evidence type="ECO:0000256" key="7">
    <source>
        <dbReference type="SAM" id="SignalP"/>
    </source>
</evidence>
<feature type="active site" description="Charge relay system" evidence="5">
    <location>
        <position position="64"/>
    </location>
</feature>
<gene>
    <name evidence="9" type="ORF">E1091_18065</name>
</gene>
<dbReference type="SUPFAM" id="SSF52743">
    <property type="entry name" value="Subtilisin-like"/>
    <property type="match status" value="1"/>
</dbReference>
<evidence type="ECO:0000259" key="8">
    <source>
        <dbReference type="Pfam" id="PF00082"/>
    </source>
</evidence>
<feature type="non-terminal residue" evidence="9">
    <location>
        <position position="266"/>
    </location>
</feature>
<protein>
    <submittedName>
        <fullName evidence="9">Type VII secretion-associated serine protease</fullName>
    </submittedName>
</protein>
<keyword evidence="7" id="KW-0732">Signal</keyword>
<evidence type="ECO:0000256" key="5">
    <source>
        <dbReference type="PROSITE-ProRule" id="PRU01240"/>
    </source>
</evidence>
<comment type="caution">
    <text evidence="9">The sequence shown here is derived from an EMBL/GenBank/DDBJ whole genome shotgun (WGS) entry which is preliminary data.</text>
</comment>
<dbReference type="PANTHER" id="PTHR43806:SF11">
    <property type="entry name" value="CEREVISIN-RELATED"/>
    <property type="match status" value="1"/>
</dbReference>
<evidence type="ECO:0000256" key="4">
    <source>
        <dbReference type="ARBA" id="ARBA00022825"/>
    </source>
</evidence>
<dbReference type="InterPro" id="IPR050131">
    <property type="entry name" value="Peptidase_S8_subtilisin-like"/>
</dbReference>
<reference evidence="9 10" key="1">
    <citation type="submission" date="2019-02" db="EMBL/GenBank/DDBJ databases">
        <title>Draft genome sequences of novel Actinobacteria.</title>
        <authorList>
            <person name="Sahin N."/>
            <person name="Ay H."/>
            <person name="Saygin H."/>
        </authorList>
    </citation>
    <scope>NUCLEOTIDE SEQUENCE [LARGE SCALE GENOMIC DNA]</scope>
    <source>
        <strain evidence="9 10">JCM 30529</strain>
    </source>
</reference>
<dbReference type="PANTHER" id="PTHR43806">
    <property type="entry name" value="PEPTIDASE S8"/>
    <property type="match status" value="1"/>
</dbReference>
<dbReference type="Proteomes" id="UP000295626">
    <property type="component" value="Unassembled WGS sequence"/>
</dbReference>
<feature type="signal peptide" evidence="7">
    <location>
        <begin position="1"/>
        <end position="19"/>
    </location>
</feature>
<evidence type="ECO:0000313" key="9">
    <source>
        <dbReference type="EMBL" id="TDB83694.1"/>
    </source>
</evidence>
<organism evidence="9 10">
    <name type="scientific">Micromonospora fluostatini</name>
    <dbReference type="NCBI Taxonomy" id="1629071"/>
    <lineage>
        <taxon>Bacteria</taxon>
        <taxon>Bacillati</taxon>
        <taxon>Actinomycetota</taxon>
        <taxon>Actinomycetes</taxon>
        <taxon>Micromonosporales</taxon>
        <taxon>Micromonosporaceae</taxon>
        <taxon>Micromonospora</taxon>
    </lineage>
</organism>
<keyword evidence="4 5" id="KW-0720">Serine protease</keyword>
<dbReference type="InterPro" id="IPR036852">
    <property type="entry name" value="Peptidase_S8/S53_dom_sf"/>
</dbReference>
<keyword evidence="2 5" id="KW-0645">Protease</keyword>
<evidence type="ECO:0000313" key="10">
    <source>
        <dbReference type="Proteomes" id="UP000295626"/>
    </source>
</evidence>
<feature type="active site" description="Charge relay system" evidence="5">
    <location>
        <position position="98"/>
    </location>
</feature>
<proteinExistence type="inferred from homology"/>
<dbReference type="PROSITE" id="PS51892">
    <property type="entry name" value="SUBTILASE"/>
    <property type="match status" value="1"/>
</dbReference>
<evidence type="ECO:0000256" key="3">
    <source>
        <dbReference type="ARBA" id="ARBA00022801"/>
    </source>
</evidence>
<accession>A0ABY2DCK6</accession>
<sequence length="266" mass="26949">MRFGLHPALVLALTTTLYAAASNATPITEGSGIIRTKQWHLEFLRIDKAHKLSQGEGIVVAVPDTGVDTHPDLRQNLLSGTDTISGGMGDGRKDRDSHGTSMAGLIAAHGIGSSRGALGVAPKARILPIFSSPPNADGTPDALAQGIEYAVSQGVDVISVSSGGGSSPRLNQAISTALASNIVVVAGAGNRPRESHVAYPARETQVLAVGGVDRVGNHAAVSVTGPEIDVVAPAVDIYSTSYDGKYSKGTGTSSATAIVAGAVALI</sequence>
<evidence type="ECO:0000256" key="2">
    <source>
        <dbReference type="ARBA" id="ARBA00022670"/>
    </source>
</evidence>
<keyword evidence="3 5" id="KW-0378">Hydrolase</keyword>
<comment type="similarity">
    <text evidence="1 5">Belongs to the peptidase S8 family.</text>
</comment>
<dbReference type="InterPro" id="IPR015500">
    <property type="entry name" value="Peptidase_S8_subtilisin-rel"/>
</dbReference>
<dbReference type="EMBL" id="SMKE01000899">
    <property type="protein sequence ID" value="TDB83694.1"/>
    <property type="molecule type" value="Genomic_DNA"/>
</dbReference>